<dbReference type="Pfam" id="PF20736">
    <property type="entry name" value="Glyco_hydro127M"/>
    <property type="match status" value="1"/>
</dbReference>
<dbReference type="GO" id="GO:0005975">
    <property type="term" value="P:carbohydrate metabolic process"/>
    <property type="evidence" value="ECO:0007669"/>
    <property type="project" value="InterPro"/>
</dbReference>
<dbReference type="InterPro" id="IPR008928">
    <property type="entry name" value="6-hairpin_glycosidase_sf"/>
</dbReference>
<protein>
    <recommendedName>
        <fullName evidence="6">Glycoside hydrolase family 127 protein</fullName>
    </recommendedName>
</protein>
<evidence type="ECO:0000259" key="2">
    <source>
        <dbReference type="Pfam" id="PF20736"/>
    </source>
</evidence>
<dbReference type="Proteomes" id="UP000596977">
    <property type="component" value="Unassembled WGS sequence"/>
</dbReference>
<dbReference type="SUPFAM" id="SSF48208">
    <property type="entry name" value="Six-hairpin glycosidases"/>
    <property type="match status" value="1"/>
</dbReference>
<reference evidence="4 5" key="1">
    <citation type="journal article" date="2014" name="Int. J. Syst. Evol. Microbiol.">
        <title>Complete genome sequence of Corynebacterium casei LMG S-19264T (=DSM 44701T), isolated from a smear-ripened cheese.</title>
        <authorList>
            <consortium name="US DOE Joint Genome Institute (JGI-PGF)"/>
            <person name="Walter F."/>
            <person name="Albersmeier A."/>
            <person name="Kalinowski J."/>
            <person name="Ruckert C."/>
        </authorList>
    </citation>
    <scope>NUCLEOTIDE SEQUENCE [LARGE SCALE GENOMIC DNA]</scope>
    <source>
        <strain evidence="4 5">CGMCC 1.15896</strain>
    </source>
</reference>
<dbReference type="InterPro" id="IPR049049">
    <property type="entry name" value="Beta-AFase-like_GH127_C"/>
</dbReference>
<gene>
    <name evidence="4" type="ORF">GCM10011499_20750</name>
</gene>
<feature type="domain" description="Non-reducing end beta-L-arabinofuranosidase-like GH127 catalytic" evidence="1">
    <location>
        <begin position="13"/>
        <end position="416"/>
    </location>
</feature>
<evidence type="ECO:0000313" key="4">
    <source>
        <dbReference type="EMBL" id="GGA50635.1"/>
    </source>
</evidence>
<proteinExistence type="predicted"/>
<feature type="domain" description="Non-reducing end beta-L-arabinofuranosidase-like GH127 middle" evidence="2">
    <location>
        <begin position="427"/>
        <end position="522"/>
    </location>
</feature>
<feature type="domain" description="Non-reducing end beta-L-arabinofuranosidase-like GH127 C-terminal" evidence="3">
    <location>
        <begin position="526"/>
        <end position="636"/>
    </location>
</feature>
<dbReference type="OrthoDB" id="9757939at2"/>
<dbReference type="PANTHER" id="PTHR43465">
    <property type="entry name" value="DUF1680 DOMAIN PROTEIN (AFU_ORTHOLOGUE AFUA_1G08910)"/>
    <property type="match status" value="1"/>
</dbReference>
<dbReference type="RefSeq" id="WP_127074397.1">
    <property type="nucleotide sequence ID" value="NZ_BMKB01000003.1"/>
</dbReference>
<dbReference type="AlphaFoldDB" id="A0A916RCP9"/>
<sequence length="638" mass="72073">MSRFTPVNFSDIDLHGPFWHERLETVLTRTIPSQHEKLEEAGILESLKLPDPPPPLRIPRHPNGFTVQVFWDSDVGKWVEAAAYALSHRRDADIEAKIDAIVEDLANAQADDGYLNCWYLGREPENRWTNLRDNHEMYNAGHLLEGAIAYFQATGRRRFLGIMERYIDHMIARFGKGPGQVRGYGGHEEIEIALMKLYHLDRKKKHLDFCAYLINERGQQPPHYYDVEREAREAKNGGVDPQRYVFKDYEYNQSHKPVREQDKVVGHAVRAMYLYTAMADLAAAIDDADLKRACEVLWKDVMDTKMYVTAGLGPSAHNEGFTHDYDLPNQTAYAETCASVALIFWAQKMLHLDLDGQYADILELAMYNGALVGLSRDGKQYFYANPLESDGTPTRWEWHPCPCCTMNVSRLVASVAGYFMSKAEDGVAFHLYGGAKTTTIIAGTEVTLNEVSNYPWSGDINISIDPAQPASFDVKLRIPGWCRGASVQVNGEALDVATAENGYLTIRREWRGGDQIALALPMPAVRLYANPHVIMDAGRVALKRGPLVYCIEEVDNPGGWVQRLRLPRDAELRAETRSDLFDGIVTLKADAIAIEEAEFRELYRTAPPKEDKAELTAVPYYLWANRGQGTMLVWVPEK</sequence>
<dbReference type="EMBL" id="BMKB01000003">
    <property type="protein sequence ID" value="GGA50635.1"/>
    <property type="molecule type" value="Genomic_DNA"/>
</dbReference>
<dbReference type="Pfam" id="PF07944">
    <property type="entry name" value="Beta-AFase-like_GH127_cat"/>
    <property type="match status" value="1"/>
</dbReference>
<organism evidence="4 5">
    <name type="scientific">Pelagibacterium lentulum</name>
    <dbReference type="NCBI Taxonomy" id="2029865"/>
    <lineage>
        <taxon>Bacteria</taxon>
        <taxon>Pseudomonadati</taxon>
        <taxon>Pseudomonadota</taxon>
        <taxon>Alphaproteobacteria</taxon>
        <taxon>Hyphomicrobiales</taxon>
        <taxon>Devosiaceae</taxon>
        <taxon>Pelagibacterium</taxon>
    </lineage>
</organism>
<keyword evidence="5" id="KW-1185">Reference proteome</keyword>
<accession>A0A916RCP9</accession>
<evidence type="ECO:0000259" key="1">
    <source>
        <dbReference type="Pfam" id="PF07944"/>
    </source>
</evidence>
<evidence type="ECO:0000313" key="5">
    <source>
        <dbReference type="Proteomes" id="UP000596977"/>
    </source>
</evidence>
<evidence type="ECO:0008006" key="6">
    <source>
        <dbReference type="Google" id="ProtNLM"/>
    </source>
</evidence>
<comment type="caution">
    <text evidence="4">The sequence shown here is derived from an EMBL/GenBank/DDBJ whole genome shotgun (WGS) entry which is preliminary data.</text>
</comment>
<dbReference type="InterPro" id="IPR049174">
    <property type="entry name" value="Beta-AFase-like"/>
</dbReference>
<name>A0A916RCP9_9HYPH</name>
<evidence type="ECO:0000259" key="3">
    <source>
        <dbReference type="Pfam" id="PF20737"/>
    </source>
</evidence>
<dbReference type="InterPro" id="IPR049046">
    <property type="entry name" value="Beta-AFase-like_GH127_middle"/>
</dbReference>
<dbReference type="PANTHER" id="PTHR43465:SF2">
    <property type="entry name" value="DUF1680 DOMAIN PROTEIN (AFU_ORTHOLOGUE AFUA_1G08910)"/>
    <property type="match status" value="1"/>
</dbReference>
<dbReference type="InterPro" id="IPR012878">
    <property type="entry name" value="Beta-AFase-like_GH127_cat"/>
</dbReference>
<dbReference type="Pfam" id="PF20737">
    <property type="entry name" value="Glyco_hydro127C"/>
    <property type="match status" value="1"/>
</dbReference>